<organism evidence="1 2">
    <name type="scientific">Hypericibacter terrae</name>
    <dbReference type="NCBI Taxonomy" id="2602015"/>
    <lineage>
        <taxon>Bacteria</taxon>
        <taxon>Pseudomonadati</taxon>
        <taxon>Pseudomonadota</taxon>
        <taxon>Alphaproteobacteria</taxon>
        <taxon>Rhodospirillales</taxon>
        <taxon>Dongiaceae</taxon>
        <taxon>Hypericibacter</taxon>
    </lineage>
</organism>
<keyword evidence="2" id="KW-1185">Reference proteome</keyword>
<evidence type="ECO:0000313" key="2">
    <source>
        <dbReference type="Proteomes" id="UP000326202"/>
    </source>
</evidence>
<dbReference type="Proteomes" id="UP000326202">
    <property type="component" value="Chromosome"/>
</dbReference>
<proteinExistence type="predicted"/>
<gene>
    <name evidence="1" type="ORF">FRZ44_19340</name>
</gene>
<evidence type="ECO:0000313" key="1">
    <source>
        <dbReference type="EMBL" id="QEX16639.1"/>
    </source>
</evidence>
<evidence type="ECO:0008006" key="3">
    <source>
        <dbReference type="Google" id="ProtNLM"/>
    </source>
</evidence>
<dbReference type="AlphaFoldDB" id="A0A5J6MGU8"/>
<name>A0A5J6MGU8_9PROT</name>
<sequence>MTMTPVTPPQLEIGLSKLCFILIKAREFDAKVEPLDLDAGSNPGDDDEREVLEDYPGDATQQELFDAIDGLNVDEQIELVALTWLGRGDFEAREWKQALATAREAHNARTAAYLVGTPNLGDELEEGMAALGLSCADVEMNHL</sequence>
<reference evidence="1 2" key="1">
    <citation type="submission" date="2019-08" db="EMBL/GenBank/DDBJ databases">
        <title>Hyperibacter terrae gen. nov., sp. nov. and Hyperibacter viscosus sp. nov., two new members in the family Rhodospirillaceae isolated from the rhizosphere of Hypericum perforatum.</title>
        <authorList>
            <person name="Noviana Z."/>
        </authorList>
    </citation>
    <scope>NUCLEOTIDE SEQUENCE [LARGE SCALE GENOMIC DNA]</scope>
    <source>
        <strain evidence="1 2">R5913</strain>
    </source>
</reference>
<dbReference type="EMBL" id="CP042906">
    <property type="protein sequence ID" value="QEX16639.1"/>
    <property type="molecule type" value="Genomic_DNA"/>
</dbReference>
<protein>
    <recommendedName>
        <fullName evidence="3">DUF3775 domain-containing protein</fullName>
    </recommendedName>
</protein>
<accession>A0A5J6MGU8</accession>
<dbReference type="Pfam" id="PF12616">
    <property type="entry name" value="DUF3775"/>
    <property type="match status" value="1"/>
</dbReference>
<dbReference type="InterPro" id="IPR022254">
    <property type="entry name" value="DUF3775"/>
</dbReference>
<dbReference type="KEGG" id="htq:FRZ44_19340"/>